<protein>
    <recommendedName>
        <fullName evidence="3">Transposase</fullName>
    </recommendedName>
</protein>
<dbReference type="EMBL" id="JAFBFI010000013">
    <property type="protein sequence ID" value="MBM7693529.1"/>
    <property type="molecule type" value="Genomic_DNA"/>
</dbReference>
<accession>A0ABS2QLD4</accession>
<evidence type="ECO:0000313" key="2">
    <source>
        <dbReference type="Proteomes" id="UP000823486"/>
    </source>
</evidence>
<sequence length="214" mass="25516">MAQQDYLVTSWQALLQMIVNLCGKGYYHYHLTELPVSKQSKWGEIDKKIIKKYKTNKSKWQRHRIKAKGVANFYYLRWQNIMVILHTQGSVSDEIVYDDRFSDIRQSPIYLKISEMSAFRIQLTREHKVRVYLTKDTYRGLKDILYNASKTGNIYRMAQTFNIINGFPAYSGIIEQKKRLANYLISQAKRNNVHLSWRNLRFNTKKNTVPNFYR</sequence>
<organism evidence="1 2">
    <name type="scientific">Peribacillus deserti</name>
    <dbReference type="NCBI Taxonomy" id="673318"/>
    <lineage>
        <taxon>Bacteria</taxon>
        <taxon>Bacillati</taxon>
        <taxon>Bacillota</taxon>
        <taxon>Bacilli</taxon>
        <taxon>Bacillales</taxon>
        <taxon>Bacillaceae</taxon>
        <taxon>Peribacillus</taxon>
    </lineage>
</organism>
<comment type="caution">
    <text evidence="1">The sequence shown here is derived from an EMBL/GenBank/DDBJ whole genome shotgun (WGS) entry which is preliminary data.</text>
</comment>
<keyword evidence="2" id="KW-1185">Reference proteome</keyword>
<evidence type="ECO:0008006" key="3">
    <source>
        <dbReference type="Google" id="ProtNLM"/>
    </source>
</evidence>
<dbReference type="RefSeq" id="WP_204544312.1">
    <property type="nucleotide sequence ID" value="NZ_JAFBFI010000013.1"/>
</dbReference>
<dbReference type="Proteomes" id="UP000823486">
    <property type="component" value="Unassembled WGS sequence"/>
</dbReference>
<name>A0ABS2QLD4_9BACI</name>
<reference evidence="1 2" key="1">
    <citation type="submission" date="2021-01" db="EMBL/GenBank/DDBJ databases">
        <title>Genomic Encyclopedia of Type Strains, Phase IV (KMG-IV): sequencing the most valuable type-strain genomes for metagenomic binning, comparative biology and taxonomic classification.</title>
        <authorList>
            <person name="Goeker M."/>
        </authorList>
    </citation>
    <scope>NUCLEOTIDE SEQUENCE [LARGE SCALE GENOMIC DNA]</scope>
    <source>
        <strain evidence="1 2">DSM 105482</strain>
    </source>
</reference>
<evidence type="ECO:0000313" key="1">
    <source>
        <dbReference type="EMBL" id="MBM7693529.1"/>
    </source>
</evidence>
<proteinExistence type="predicted"/>
<gene>
    <name evidence="1" type="ORF">JOC77_002969</name>
</gene>